<evidence type="ECO:0000313" key="2">
    <source>
        <dbReference type="EMBL" id="WVZ72660.1"/>
    </source>
</evidence>
<name>A0AAQ3TG22_PASNO</name>
<keyword evidence="3" id="KW-1185">Reference proteome</keyword>
<dbReference type="AlphaFoldDB" id="A0AAQ3TG22"/>
<sequence>MSALAAGRRLQATMTLKNPKHGAMKTLTGCYAQRRQGTSKNSDMSDRITKLQIGLTMEVAFMFASASMFAVTLMS</sequence>
<reference evidence="2 3" key="1">
    <citation type="submission" date="2024-02" db="EMBL/GenBank/DDBJ databases">
        <title>High-quality chromosome-scale genome assembly of Pensacola bahiagrass (Paspalum notatum Flugge var. saurae).</title>
        <authorList>
            <person name="Vega J.M."/>
            <person name="Podio M."/>
            <person name="Orjuela J."/>
            <person name="Siena L.A."/>
            <person name="Pessino S.C."/>
            <person name="Combes M.C."/>
            <person name="Mariac C."/>
            <person name="Albertini E."/>
            <person name="Pupilli F."/>
            <person name="Ortiz J.P.A."/>
            <person name="Leblanc O."/>
        </authorList>
    </citation>
    <scope>NUCLEOTIDE SEQUENCE [LARGE SCALE GENOMIC DNA]</scope>
    <source>
        <strain evidence="2">R1</strain>
        <tissue evidence="2">Leaf</tissue>
    </source>
</reference>
<keyword evidence="1" id="KW-0472">Membrane</keyword>
<keyword evidence="1" id="KW-1133">Transmembrane helix</keyword>
<feature type="transmembrane region" description="Helical" evidence="1">
    <location>
        <begin position="53"/>
        <end position="74"/>
    </location>
</feature>
<gene>
    <name evidence="2" type="ORF">U9M48_021082</name>
</gene>
<organism evidence="2 3">
    <name type="scientific">Paspalum notatum var. saurae</name>
    <dbReference type="NCBI Taxonomy" id="547442"/>
    <lineage>
        <taxon>Eukaryota</taxon>
        <taxon>Viridiplantae</taxon>
        <taxon>Streptophyta</taxon>
        <taxon>Embryophyta</taxon>
        <taxon>Tracheophyta</taxon>
        <taxon>Spermatophyta</taxon>
        <taxon>Magnoliopsida</taxon>
        <taxon>Liliopsida</taxon>
        <taxon>Poales</taxon>
        <taxon>Poaceae</taxon>
        <taxon>PACMAD clade</taxon>
        <taxon>Panicoideae</taxon>
        <taxon>Andropogonodae</taxon>
        <taxon>Paspaleae</taxon>
        <taxon>Paspalinae</taxon>
        <taxon>Paspalum</taxon>
    </lineage>
</organism>
<keyword evidence="1" id="KW-0812">Transmembrane</keyword>
<protein>
    <submittedName>
        <fullName evidence="2">Uncharacterized protein</fullName>
    </submittedName>
</protein>
<evidence type="ECO:0000313" key="3">
    <source>
        <dbReference type="Proteomes" id="UP001341281"/>
    </source>
</evidence>
<dbReference type="Proteomes" id="UP001341281">
    <property type="component" value="Chromosome 04"/>
</dbReference>
<dbReference type="EMBL" id="CP144748">
    <property type="protein sequence ID" value="WVZ72660.1"/>
    <property type="molecule type" value="Genomic_DNA"/>
</dbReference>
<accession>A0AAQ3TG22</accession>
<evidence type="ECO:0000256" key="1">
    <source>
        <dbReference type="SAM" id="Phobius"/>
    </source>
</evidence>
<proteinExistence type="predicted"/>